<dbReference type="CDD" id="cd03801">
    <property type="entry name" value="GT4_PimA-like"/>
    <property type="match status" value="1"/>
</dbReference>
<dbReference type="PANTHER" id="PTHR45947:SF13">
    <property type="entry name" value="TRANSFERASE"/>
    <property type="match status" value="1"/>
</dbReference>
<dbReference type="OrthoDB" id="9790710at2"/>
<reference evidence="2 3" key="1">
    <citation type="submission" date="2019-02" db="EMBL/GenBank/DDBJ databases">
        <title>Deep-cultivation of Planctomycetes and their phenomic and genomic characterization uncovers novel biology.</title>
        <authorList>
            <person name="Wiegand S."/>
            <person name="Jogler M."/>
            <person name="Boedeker C."/>
            <person name="Pinto D."/>
            <person name="Vollmers J."/>
            <person name="Rivas-Marin E."/>
            <person name="Kohn T."/>
            <person name="Peeters S.H."/>
            <person name="Heuer A."/>
            <person name="Rast P."/>
            <person name="Oberbeckmann S."/>
            <person name="Bunk B."/>
            <person name="Jeske O."/>
            <person name="Meyerdierks A."/>
            <person name="Storesund J.E."/>
            <person name="Kallscheuer N."/>
            <person name="Luecker S."/>
            <person name="Lage O.M."/>
            <person name="Pohl T."/>
            <person name="Merkel B.J."/>
            <person name="Hornburger P."/>
            <person name="Mueller R.-W."/>
            <person name="Bruemmer F."/>
            <person name="Labrenz M."/>
            <person name="Spormann A.M."/>
            <person name="Op den Camp H."/>
            <person name="Overmann J."/>
            <person name="Amann R."/>
            <person name="Jetten M.S.M."/>
            <person name="Mascher T."/>
            <person name="Medema M.H."/>
            <person name="Devos D.P."/>
            <person name="Kaster A.-K."/>
            <person name="Ovreas L."/>
            <person name="Rohde M."/>
            <person name="Galperin M.Y."/>
            <person name="Jogler C."/>
        </authorList>
    </citation>
    <scope>NUCLEOTIDE SEQUENCE [LARGE SCALE GENOMIC DNA]</scope>
    <source>
        <strain evidence="2 3">ElP</strain>
    </source>
</reference>
<dbReference type="PANTHER" id="PTHR45947">
    <property type="entry name" value="SULFOQUINOVOSYL TRANSFERASE SQD2"/>
    <property type="match status" value="1"/>
</dbReference>
<dbReference type="Pfam" id="PF00534">
    <property type="entry name" value="Glycos_transf_1"/>
    <property type="match status" value="1"/>
</dbReference>
<dbReference type="GO" id="GO:0016757">
    <property type="term" value="F:glycosyltransferase activity"/>
    <property type="evidence" value="ECO:0007669"/>
    <property type="project" value="UniProtKB-KW"/>
</dbReference>
<keyword evidence="2" id="KW-0328">Glycosyltransferase</keyword>
<gene>
    <name evidence="2" type="primary">kanE_6</name>
    <name evidence="2" type="ORF">ElP_56790</name>
</gene>
<proteinExistence type="predicted"/>
<organism evidence="2 3">
    <name type="scientific">Tautonia plasticadhaerens</name>
    <dbReference type="NCBI Taxonomy" id="2527974"/>
    <lineage>
        <taxon>Bacteria</taxon>
        <taxon>Pseudomonadati</taxon>
        <taxon>Planctomycetota</taxon>
        <taxon>Planctomycetia</taxon>
        <taxon>Isosphaerales</taxon>
        <taxon>Isosphaeraceae</taxon>
        <taxon>Tautonia</taxon>
    </lineage>
</organism>
<accession>A0A518HA55</accession>
<dbReference type="SUPFAM" id="SSF53756">
    <property type="entry name" value="UDP-Glycosyltransferase/glycogen phosphorylase"/>
    <property type="match status" value="1"/>
</dbReference>
<dbReference type="KEGG" id="tpla:ElP_56790"/>
<dbReference type="RefSeq" id="WP_145275752.1">
    <property type="nucleotide sequence ID" value="NZ_CP036426.1"/>
</dbReference>
<keyword evidence="3" id="KW-1185">Reference proteome</keyword>
<dbReference type="InterPro" id="IPR001296">
    <property type="entry name" value="Glyco_trans_1"/>
</dbReference>
<dbReference type="EC" id="2.4.1.301" evidence="2"/>
<evidence type="ECO:0000313" key="3">
    <source>
        <dbReference type="Proteomes" id="UP000317835"/>
    </source>
</evidence>
<evidence type="ECO:0000259" key="1">
    <source>
        <dbReference type="Pfam" id="PF00534"/>
    </source>
</evidence>
<feature type="domain" description="Glycosyl transferase family 1" evidence="1">
    <location>
        <begin position="239"/>
        <end position="397"/>
    </location>
</feature>
<dbReference type="Proteomes" id="UP000317835">
    <property type="component" value="Chromosome"/>
</dbReference>
<sequence>MVGSSAGSGSRPRVLLLSSAASPELVSIHLEGWALARALAGVADVHLVTHVMNRDAIRRAGLVEGTDFSTIDAERVSRAASKVAAMLGGSSGKGWTAVSAVSALTYPYYERLVWEAFRDRLAAGEFQVVHRHTPLSPTKPSWISGKVARLGIPMVFGPINGGLPWPRAFDRVRRQEREWLSYVRGLHKLQPGSRSTWAAASAILAGSINAWGQFERAHREKLVYVPENAVDPNRFGRRRSRSASRPVRCVFVGRLVPYKGADMLLEAAAPLLRDGSVRVDVVGDGPQMPELRAMAAREGIEGGVTFHGWVEHAKVADRLVESDLFTFPSIREFGGAVALEAMAVGLVPMVVAYGGPGELVTDETGYLIPLGDRPSIVARLREALTGVVADPSRVDEKAKAAVARVERLFTWEAKARQIEQVYRWVLGAGPKPVFPMPLE</sequence>
<dbReference type="InterPro" id="IPR050194">
    <property type="entry name" value="Glycosyltransferase_grp1"/>
</dbReference>
<name>A0A518HA55_9BACT</name>
<dbReference type="AlphaFoldDB" id="A0A518HA55"/>
<dbReference type="Gene3D" id="3.40.50.2000">
    <property type="entry name" value="Glycogen Phosphorylase B"/>
    <property type="match status" value="2"/>
</dbReference>
<evidence type="ECO:0000313" key="2">
    <source>
        <dbReference type="EMBL" id="QDV37734.1"/>
    </source>
</evidence>
<protein>
    <submittedName>
        <fullName evidence="2">Alpha-D-kanosaminyltransferase</fullName>
        <ecNumber evidence="2">2.4.1.301</ecNumber>
    </submittedName>
</protein>
<dbReference type="EMBL" id="CP036426">
    <property type="protein sequence ID" value="QDV37734.1"/>
    <property type="molecule type" value="Genomic_DNA"/>
</dbReference>
<keyword evidence="2" id="KW-0808">Transferase</keyword>